<sequence length="81" mass="9094">MKNIGKTIRELRKAKRYTQGELASRLQMSRATISGIENGTVPEIGIRKVEAILNLLGHTLAVIPKSRRPTLDQLKDANFHE</sequence>
<name>A0A3M3KMX9_PSECA</name>
<dbReference type="Proteomes" id="UP000281372">
    <property type="component" value="Unassembled WGS sequence"/>
</dbReference>
<feature type="domain" description="HTH cro/C1-type" evidence="1">
    <location>
        <begin position="8"/>
        <end position="63"/>
    </location>
</feature>
<dbReference type="Pfam" id="PF13560">
    <property type="entry name" value="HTH_31"/>
    <property type="match status" value="1"/>
</dbReference>
<dbReference type="AlphaFoldDB" id="A0A3M3KMX9"/>
<dbReference type="EMBL" id="RBOW01000727">
    <property type="protein sequence ID" value="RMN23971.1"/>
    <property type="molecule type" value="Genomic_DNA"/>
</dbReference>
<organism evidence="2 3">
    <name type="scientific">Pseudomonas cannabina</name>
    <dbReference type="NCBI Taxonomy" id="86840"/>
    <lineage>
        <taxon>Bacteria</taxon>
        <taxon>Pseudomonadati</taxon>
        <taxon>Pseudomonadota</taxon>
        <taxon>Gammaproteobacteria</taxon>
        <taxon>Pseudomonadales</taxon>
        <taxon>Pseudomonadaceae</taxon>
        <taxon>Pseudomonas</taxon>
    </lineage>
</organism>
<proteinExistence type="predicted"/>
<evidence type="ECO:0000313" key="2">
    <source>
        <dbReference type="EMBL" id="RMN23971.1"/>
    </source>
</evidence>
<dbReference type="GO" id="GO:0003677">
    <property type="term" value="F:DNA binding"/>
    <property type="evidence" value="ECO:0007669"/>
    <property type="project" value="InterPro"/>
</dbReference>
<dbReference type="PROSITE" id="PS50943">
    <property type="entry name" value="HTH_CROC1"/>
    <property type="match status" value="1"/>
</dbReference>
<dbReference type="InterPro" id="IPR010982">
    <property type="entry name" value="Lambda_DNA-bd_dom_sf"/>
</dbReference>
<comment type="caution">
    <text evidence="2">The sequence shown here is derived from an EMBL/GenBank/DDBJ whole genome shotgun (WGS) entry which is preliminary data.</text>
</comment>
<accession>A0A3M3KMX9</accession>
<dbReference type="RefSeq" id="WP_122377941.1">
    <property type="nucleotide sequence ID" value="NZ_RBOW01000727.1"/>
</dbReference>
<evidence type="ECO:0000313" key="3">
    <source>
        <dbReference type="Proteomes" id="UP000281372"/>
    </source>
</evidence>
<evidence type="ECO:0000259" key="1">
    <source>
        <dbReference type="PROSITE" id="PS50943"/>
    </source>
</evidence>
<dbReference type="CDD" id="cd00093">
    <property type="entry name" value="HTH_XRE"/>
    <property type="match status" value="1"/>
</dbReference>
<protein>
    <submittedName>
        <fullName evidence="2">Putative regulatory protein</fullName>
    </submittedName>
</protein>
<dbReference type="Gene3D" id="1.10.260.40">
    <property type="entry name" value="lambda repressor-like DNA-binding domains"/>
    <property type="match status" value="1"/>
</dbReference>
<dbReference type="InterPro" id="IPR001387">
    <property type="entry name" value="Cro/C1-type_HTH"/>
</dbReference>
<gene>
    <name evidence="2" type="ORF">ALQ64_00218</name>
</gene>
<dbReference type="SUPFAM" id="SSF47413">
    <property type="entry name" value="lambda repressor-like DNA-binding domains"/>
    <property type="match status" value="1"/>
</dbReference>
<reference evidence="2 3" key="1">
    <citation type="submission" date="2018-08" db="EMBL/GenBank/DDBJ databases">
        <title>Recombination of ecologically and evolutionarily significant loci maintains genetic cohesion in the Pseudomonas syringae species complex.</title>
        <authorList>
            <person name="Dillon M."/>
            <person name="Thakur S."/>
            <person name="Almeida R.N.D."/>
            <person name="Weir B.S."/>
            <person name="Guttman D.S."/>
        </authorList>
    </citation>
    <scope>NUCLEOTIDE SEQUENCE [LARGE SCALE GENOMIC DNA]</scope>
    <source>
        <strain evidence="2 3">ICMP 2821</strain>
    </source>
</reference>
<dbReference type="SMART" id="SM00530">
    <property type="entry name" value="HTH_XRE"/>
    <property type="match status" value="1"/>
</dbReference>